<dbReference type="InterPro" id="IPR007021">
    <property type="entry name" value="DUF659"/>
</dbReference>
<reference evidence="3" key="1">
    <citation type="submission" date="2009-11" db="EMBL/GenBank/DDBJ databases">
        <authorList>
            <consortium name="The Broad Institute Genome Sequencing Platform"/>
            <person name="Ward D."/>
            <person name="Feldgarden M."/>
            <person name="Earl A."/>
            <person name="Young S.K."/>
            <person name="Zeng Q."/>
            <person name="Koehrsen M."/>
            <person name="Alvarado L."/>
            <person name="Berlin A."/>
            <person name="Bochicchio J."/>
            <person name="Borenstein D."/>
            <person name="Chapman S.B."/>
            <person name="Chen Z."/>
            <person name="Engels R."/>
            <person name="Freedman E."/>
            <person name="Gellesch M."/>
            <person name="Goldberg J."/>
            <person name="Griggs A."/>
            <person name="Gujja S."/>
            <person name="Heilman E."/>
            <person name="Heiman D."/>
            <person name="Hepburn T."/>
            <person name="Howarth C."/>
            <person name="Jen D."/>
            <person name="Larson L."/>
            <person name="Lewis B."/>
            <person name="Mehta T."/>
            <person name="Park D."/>
            <person name="Pearson M."/>
            <person name="Roberts A."/>
            <person name="Saif S."/>
            <person name="Shea T."/>
            <person name="Shenoy N."/>
            <person name="Sisk P."/>
            <person name="Stolte C."/>
            <person name="Sykes S."/>
            <person name="Thomson T."/>
            <person name="Walk T."/>
            <person name="White J."/>
            <person name="Yandava C."/>
            <person name="Izard J."/>
            <person name="Baranova O.V."/>
            <person name="Blanton J.M."/>
            <person name="Tanner A.C."/>
            <person name="Dewhirst F.E."/>
            <person name="Haas B."/>
            <person name="Nusbaum C."/>
            <person name="Birren B."/>
        </authorList>
    </citation>
    <scope>NUCLEOTIDE SEQUENCE [LARGE SCALE GENOMIC DNA]</scope>
    <source>
        <strain evidence="3">1-1 BBBD Race 1</strain>
    </source>
</reference>
<dbReference type="InterPro" id="IPR012337">
    <property type="entry name" value="RNaseH-like_sf"/>
</dbReference>
<dbReference type="PANTHER" id="PTHR46169">
    <property type="entry name" value="DNA REPLICATION-RELATED ELEMENT FACTOR, ISOFORM A"/>
    <property type="match status" value="1"/>
</dbReference>
<organism evidence="3">
    <name type="scientific">Puccinia triticina (isolate 1-1 / race 1 (BBBD))</name>
    <name type="common">Brown leaf rust fungus</name>
    <dbReference type="NCBI Taxonomy" id="630390"/>
    <lineage>
        <taxon>Eukaryota</taxon>
        <taxon>Fungi</taxon>
        <taxon>Dikarya</taxon>
        <taxon>Basidiomycota</taxon>
        <taxon>Pucciniomycotina</taxon>
        <taxon>Pucciniomycetes</taxon>
        <taxon>Pucciniales</taxon>
        <taxon>Pucciniaceae</taxon>
        <taxon>Puccinia</taxon>
    </lineage>
</organism>
<sequence>MPPTRTLPAAPDWSKPSASHGPKWAGFLMSNLQKDHSRRRQAKCTYCNKVFSQAKPHLLFSHIKDNCTTIPAKKKSAYLKNVFKVEDNKLKSKGVAVESSNDNDSQKISVSIPSSSKASQSVESYFRPLSNDKTQILHELIVKALISSNVSFTILENPYFQEYQSELAQSLYKLPHRVQTVENVLPIVHARHKVLLLDKIKEQTQMTLSLDGWKDNSGNSIYALMALKGAKRKYFLDILDLHQKRHTADNIFLALKKSLKSKQVKMDQICAITTDSPSVMTKLRRLVNAEHPHILKVHCVLHVFNLIAKRVVNHPSMANVIKTNKTLVNYFTTCGFWREHLTTWQKNNNVKHGLQTLCETRWYSMAKVCLGVQTHKVGFQKCLKLLRDPNVNTPSMSDAVIKAINDRDHFTANQTLVKILQPVVDAIGHLERADTTLADIWKELLDVFQNMRDTDISPGLSRLKNTFQRSTLYWKSLKCSFVLQKLTVNNPLQYWLMVPHSLDSESLKKLAIGLLQIVPHAAGVEGLFSMMAAMKTKT</sequence>
<dbReference type="GO" id="GO:0005634">
    <property type="term" value="C:nucleus"/>
    <property type="evidence" value="ECO:0007669"/>
    <property type="project" value="TreeGrafter"/>
</dbReference>
<evidence type="ECO:0000313" key="5">
    <source>
        <dbReference type="Proteomes" id="UP000005240"/>
    </source>
</evidence>
<protein>
    <submittedName>
        <fullName evidence="4">DUF659 domain-containing protein</fullName>
    </submittedName>
</protein>
<reference evidence="3" key="2">
    <citation type="submission" date="2016-05" db="EMBL/GenBank/DDBJ databases">
        <title>Comparative analysis highlights variable genome content of wheat rusts and divergence of the mating loci.</title>
        <authorList>
            <person name="Cuomo C.A."/>
            <person name="Bakkeren G."/>
            <person name="Szabo L."/>
            <person name="Khalil H."/>
            <person name="Joly D."/>
            <person name="Goldberg J."/>
            <person name="Young S."/>
            <person name="Zeng Q."/>
            <person name="Fellers J."/>
        </authorList>
    </citation>
    <scope>NUCLEOTIDE SEQUENCE [LARGE SCALE GENOMIC DNA]</scope>
    <source>
        <strain evidence="3">1-1 BBBD Race 1</strain>
    </source>
</reference>
<evidence type="ECO:0000259" key="2">
    <source>
        <dbReference type="Pfam" id="PF04937"/>
    </source>
</evidence>
<dbReference type="AlphaFoldDB" id="A0A180GH73"/>
<dbReference type="OrthoDB" id="2504795at2759"/>
<dbReference type="VEuPathDB" id="FungiDB:PTTG_27857"/>
<proteinExistence type="predicted"/>
<keyword evidence="5" id="KW-1185">Reference proteome</keyword>
<dbReference type="SUPFAM" id="SSF53098">
    <property type="entry name" value="Ribonuclease H-like"/>
    <property type="match status" value="1"/>
</dbReference>
<feature type="region of interest" description="Disordered" evidence="1">
    <location>
        <begin position="94"/>
        <end position="113"/>
    </location>
</feature>
<gene>
    <name evidence="3" type="ORF">PTTG_27857</name>
</gene>
<dbReference type="Proteomes" id="UP000005240">
    <property type="component" value="Unassembled WGS sequence"/>
</dbReference>
<reference evidence="4" key="4">
    <citation type="submission" date="2025-05" db="UniProtKB">
        <authorList>
            <consortium name="EnsemblFungi"/>
        </authorList>
    </citation>
    <scope>IDENTIFICATION</scope>
    <source>
        <strain evidence="4">isolate 1-1 / race 1 (BBBD)</strain>
    </source>
</reference>
<name>A0A180GH73_PUCT1</name>
<evidence type="ECO:0000256" key="1">
    <source>
        <dbReference type="SAM" id="MobiDB-lite"/>
    </source>
</evidence>
<dbReference type="GO" id="GO:0006357">
    <property type="term" value="P:regulation of transcription by RNA polymerase II"/>
    <property type="evidence" value="ECO:0007669"/>
    <property type="project" value="TreeGrafter"/>
</dbReference>
<reference evidence="4 5" key="3">
    <citation type="journal article" date="2017" name="G3 (Bethesda)">
        <title>Comparative analysis highlights variable genome content of wheat rusts and divergence of the mating loci.</title>
        <authorList>
            <person name="Cuomo C.A."/>
            <person name="Bakkeren G."/>
            <person name="Khalil H.B."/>
            <person name="Panwar V."/>
            <person name="Joly D."/>
            <person name="Linning R."/>
            <person name="Sakthikumar S."/>
            <person name="Song X."/>
            <person name="Adiconis X."/>
            <person name="Fan L."/>
            <person name="Goldberg J.M."/>
            <person name="Levin J.Z."/>
            <person name="Young S."/>
            <person name="Zeng Q."/>
            <person name="Anikster Y."/>
            <person name="Bruce M."/>
            <person name="Wang M."/>
            <person name="Yin C."/>
            <person name="McCallum B."/>
            <person name="Szabo L.J."/>
            <person name="Hulbert S."/>
            <person name="Chen X."/>
            <person name="Fellers J.P."/>
        </authorList>
    </citation>
    <scope>NUCLEOTIDE SEQUENCE</scope>
    <source>
        <strain evidence="5">Isolate 1-1 / race 1 (BBBD)</strain>
        <strain evidence="4">isolate 1-1 / race 1 (BBBD)</strain>
    </source>
</reference>
<dbReference type="InterPro" id="IPR052717">
    <property type="entry name" value="Vacuolar_transposase_reg"/>
</dbReference>
<accession>A0A180GH73</accession>
<dbReference type="STRING" id="630390.A0A180GH73"/>
<dbReference type="EMBL" id="ADAS02000074">
    <property type="protein sequence ID" value="OAV91819.1"/>
    <property type="molecule type" value="Genomic_DNA"/>
</dbReference>
<feature type="domain" description="DUF659" evidence="2">
    <location>
        <begin position="201"/>
        <end position="326"/>
    </location>
</feature>
<evidence type="ECO:0000313" key="4">
    <source>
        <dbReference type="EnsemblFungi" id="PTTG_27857-t43_1-p1"/>
    </source>
</evidence>
<dbReference type="EnsemblFungi" id="PTTG_27857-t43_1">
    <property type="protein sequence ID" value="PTTG_27857-t43_1-p1"/>
    <property type="gene ID" value="PTTG_27857"/>
</dbReference>
<dbReference type="Pfam" id="PF04937">
    <property type="entry name" value="DUF659"/>
    <property type="match status" value="1"/>
</dbReference>
<evidence type="ECO:0000313" key="3">
    <source>
        <dbReference type="EMBL" id="OAV91819.1"/>
    </source>
</evidence>
<dbReference type="PANTHER" id="PTHR46169:SF29">
    <property type="entry name" value="DNA REPLICATION-RELATED ELEMENT FACTOR, ISOFORM A"/>
    <property type="match status" value="1"/>
</dbReference>